<proteinExistence type="predicted"/>
<accession>A0A1V0SFV5</accession>
<evidence type="ECO:0000256" key="1">
    <source>
        <dbReference type="SAM" id="MobiDB-lite"/>
    </source>
</evidence>
<feature type="compositionally biased region" description="Basic residues" evidence="1">
    <location>
        <begin position="25"/>
        <end position="102"/>
    </location>
</feature>
<protein>
    <submittedName>
        <fullName evidence="2">Uncharacterized protein</fullName>
    </submittedName>
</protein>
<reference evidence="2" key="1">
    <citation type="journal article" date="2017" name="Science">
        <title>Giant viruses with an expanded complement of translation system components.</title>
        <authorList>
            <person name="Schulz F."/>
            <person name="Yutin N."/>
            <person name="Ivanova N.N."/>
            <person name="Ortega D.R."/>
            <person name="Lee T.K."/>
            <person name="Vierheilig J."/>
            <person name="Daims H."/>
            <person name="Horn M."/>
            <person name="Wagner M."/>
            <person name="Jensen G.J."/>
            <person name="Kyrpides N.C."/>
            <person name="Koonin E.V."/>
            <person name="Woyke T."/>
        </authorList>
    </citation>
    <scope>NUCLEOTIDE SEQUENCE</scope>
    <source>
        <strain evidence="2">HKV1</strain>
    </source>
</reference>
<sequence>MSNEDTETQYAELSPVRPISYKASGGKRKARKASKKASKKTSKKVTRKVSKKTSSKKGRKMARSSKKVSRKGSKKVSRKGSKKASKKGSRKGSKKGSRRSMKRNNPLNSPGVVAWKALLDKVTKKVGFGGPIAMGIAKHYKEKAASQLGDSDTIKACKKAQELFDKESNEDIKKVTEKVKVESAKKRAVKKAAKKEKMAKRATNYSETSN</sequence>
<feature type="compositionally biased region" description="Basic residues" evidence="1">
    <location>
        <begin position="186"/>
        <end position="200"/>
    </location>
</feature>
<dbReference type="EMBL" id="KY684104">
    <property type="protein sequence ID" value="ARF10600.1"/>
    <property type="molecule type" value="Genomic_DNA"/>
</dbReference>
<evidence type="ECO:0000313" key="2">
    <source>
        <dbReference type="EMBL" id="ARF10600.1"/>
    </source>
</evidence>
<feature type="region of interest" description="Disordered" evidence="1">
    <location>
        <begin position="184"/>
        <end position="210"/>
    </location>
</feature>
<feature type="region of interest" description="Disordered" evidence="1">
    <location>
        <begin position="1"/>
        <end position="113"/>
    </location>
</feature>
<gene>
    <name evidence="2" type="ORF">Hokovirus_2_127</name>
</gene>
<organism evidence="2">
    <name type="scientific">Hokovirus HKV1</name>
    <dbReference type="NCBI Taxonomy" id="1977638"/>
    <lineage>
        <taxon>Viruses</taxon>
        <taxon>Varidnaviria</taxon>
        <taxon>Bamfordvirae</taxon>
        <taxon>Nucleocytoviricota</taxon>
        <taxon>Megaviricetes</taxon>
        <taxon>Imitervirales</taxon>
        <taxon>Mimiviridae</taxon>
        <taxon>Klosneuvirinae</taxon>
        <taxon>Hokovirus</taxon>
    </lineage>
</organism>
<name>A0A1V0SFV5_9VIRU</name>